<evidence type="ECO:0000256" key="8">
    <source>
        <dbReference type="SAM" id="MobiDB-lite"/>
    </source>
</evidence>
<evidence type="ECO:0000259" key="9">
    <source>
        <dbReference type="Pfam" id="PF04695"/>
    </source>
</evidence>
<feature type="region of interest" description="Disordered" evidence="8">
    <location>
        <begin position="228"/>
        <end position="274"/>
    </location>
</feature>
<evidence type="ECO:0000256" key="6">
    <source>
        <dbReference type="ARBA" id="ARBA00046271"/>
    </source>
</evidence>
<dbReference type="GO" id="GO:0005778">
    <property type="term" value="C:peroxisomal membrane"/>
    <property type="evidence" value="ECO:0007669"/>
    <property type="project" value="UniProtKB-SubCell"/>
</dbReference>
<name>A0A6A6R1V3_9PEZI</name>
<keyword evidence="7" id="KW-0653">Protein transport</keyword>
<evidence type="ECO:0000256" key="7">
    <source>
        <dbReference type="RuleBase" id="RU367032"/>
    </source>
</evidence>
<dbReference type="InterPro" id="IPR006785">
    <property type="entry name" value="Pex14_N"/>
</dbReference>
<dbReference type="InterPro" id="IPR036388">
    <property type="entry name" value="WH-like_DNA-bd_sf"/>
</dbReference>
<dbReference type="OrthoDB" id="441517at2759"/>
<evidence type="ECO:0000256" key="4">
    <source>
        <dbReference type="ARBA" id="ARBA00029502"/>
    </source>
</evidence>
<dbReference type="GO" id="GO:1990429">
    <property type="term" value="C:peroxisomal importomer complex"/>
    <property type="evidence" value="ECO:0007669"/>
    <property type="project" value="TreeGrafter"/>
</dbReference>
<feature type="compositionally biased region" description="Polar residues" evidence="8">
    <location>
        <begin position="247"/>
        <end position="274"/>
    </location>
</feature>
<feature type="region of interest" description="Disordered" evidence="8">
    <location>
        <begin position="98"/>
        <end position="132"/>
    </location>
</feature>
<feature type="compositionally biased region" description="Polar residues" evidence="8">
    <location>
        <begin position="105"/>
        <end position="124"/>
    </location>
</feature>
<dbReference type="Gene3D" id="1.10.10.10">
    <property type="entry name" value="Winged helix-like DNA-binding domain superfamily/Winged helix DNA-binding domain"/>
    <property type="match status" value="1"/>
</dbReference>
<feature type="compositionally biased region" description="Low complexity" evidence="8">
    <location>
        <begin position="16"/>
        <end position="27"/>
    </location>
</feature>
<keyword evidence="7" id="KW-0472">Membrane</keyword>
<feature type="domain" description="Peroxisome membrane anchor protein Pex14p N-terminal" evidence="9">
    <location>
        <begin position="55"/>
        <end position="98"/>
    </location>
</feature>
<dbReference type="AlphaFoldDB" id="A0A6A6R1V3"/>
<keyword evidence="11" id="KW-1185">Reference proteome</keyword>
<evidence type="ECO:0000256" key="5">
    <source>
        <dbReference type="ARBA" id="ARBA00029691"/>
    </source>
</evidence>
<evidence type="ECO:0000313" key="10">
    <source>
        <dbReference type="EMBL" id="KAF2497823.1"/>
    </source>
</evidence>
<sequence>MSDKPAKPAIPSWQRATPPASSSSPGAEDSTRDETQTAAESQEDQPREEDTTSEDPTLLEQALEFLEDPAIRDAPRDRKAAFLESKGVTKENIQKLLGAADEPKTSPSVATSGEQPWPKTSSAPKAQPRDIPPIVTYPEFLTQSTRPPPLITARRIATTAYVAGAVATAIYGISKYIVSPMTDTLSDARHDFASHAQSHVEEFNTRLGDIVSVDPATTSKLLKPIDHSDDISEADSDPTELYHRDFGTQTTPSLSRRPSVSSNTNSDPEANTTVAIHETRLKSLTSHLRELEATHNNDTSSADSLRASLTDLNTYLNEMTYQSYHSYSGGLYGGSNYGMPRGKDGKEDQVEALKAEIRGVKGVLLSARNFPAGGGRVRSLVGATEG</sequence>
<dbReference type="EMBL" id="MU004186">
    <property type="protein sequence ID" value="KAF2497823.1"/>
    <property type="molecule type" value="Genomic_DNA"/>
</dbReference>
<dbReference type="Pfam" id="PF04695">
    <property type="entry name" value="Pex14_N"/>
    <property type="match status" value="1"/>
</dbReference>
<keyword evidence="2" id="KW-0811">Translocation</keyword>
<protein>
    <recommendedName>
        <fullName evidence="4 7">Peroxisomal membrane protein PEX14</fullName>
    </recommendedName>
    <alternativeName>
        <fullName evidence="5 7">Peroxin-14</fullName>
    </alternativeName>
</protein>
<evidence type="ECO:0000256" key="3">
    <source>
        <dbReference type="ARBA" id="ARBA00023140"/>
    </source>
</evidence>
<comment type="function">
    <text evidence="7">Component of the PEX13-PEX14 docking complex, a translocon channel that specifically mediates the import of peroxisomal cargo proteins bound to PEX5 receptor. The PEX13-PEX14 docking complex forms a large import pore which can be opened to a diameter of about 9 nm. Mechanistically, PEX5 receptor along with cargo proteins associates with the PEX14 subunit of the PEX13-PEX14 docking complex in the cytosol, leading to the insertion of the receptor into the organelle membrane with the concomitant translocation of the cargo into the peroxisome matrix.</text>
</comment>
<comment type="similarity">
    <text evidence="1 7">Belongs to the peroxin-14 family.</text>
</comment>
<evidence type="ECO:0000313" key="11">
    <source>
        <dbReference type="Proteomes" id="UP000799750"/>
    </source>
</evidence>
<reference evidence="10" key="1">
    <citation type="journal article" date="2020" name="Stud. Mycol.">
        <title>101 Dothideomycetes genomes: a test case for predicting lifestyles and emergence of pathogens.</title>
        <authorList>
            <person name="Haridas S."/>
            <person name="Albert R."/>
            <person name="Binder M."/>
            <person name="Bloem J."/>
            <person name="Labutti K."/>
            <person name="Salamov A."/>
            <person name="Andreopoulos B."/>
            <person name="Baker S."/>
            <person name="Barry K."/>
            <person name="Bills G."/>
            <person name="Bluhm B."/>
            <person name="Cannon C."/>
            <person name="Castanera R."/>
            <person name="Culley D."/>
            <person name="Daum C."/>
            <person name="Ezra D."/>
            <person name="Gonzalez J."/>
            <person name="Henrissat B."/>
            <person name="Kuo A."/>
            <person name="Liang C."/>
            <person name="Lipzen A."/>
            <person name="Lutzoni F."/>
            <person name="Magnuson J."/>
            <person name="Mondo S."/>
            <person name="Nolan M."/>
            <person name="Ohm R."/>
            <person name="Pangilinan J."/>
            <person name="Park H.-J."/>
            <person name="Ramirez L."/>
            <person name="Alfaro M."/>
            <person name="Sun H."/>
            <person name="Tritt A."/>
            <person name="Yoshinaga Y."/>
            <person name="Zwiers L.-H."/>
            <person name="Turgeon B."/>
            <person name="Goodwin S."/>
            <person name="Spatafora J."/>
            <person name="Crous P."/>
            <person name="Grigoriev I."/>
        </authorList>
    </citation>
    <scope>NUCLEOTIDE SEQUENCE</scope>
    <source>
        <strain evidence="10">CBS 269.34</strain>
    </source>
</reference>
<dbReference type="InterPro" id="IPR025655">
    <property type="entry name" value="PEX14"/>
</dbReference>
<dbReference type="GO" id="GO:0016560">
    <property type="term" value="P:protein import into peroxisome matrix, docking"/>
    <property type="evidence" value="ECO:0007669"/>
    <property type="project" value="UniProtKB-UniRule"/>
</dbReference>
<dbReference type="Proteomes" id="UP000799750">
    <property type="component" value="Unassembled WGS sequence"/>
</dbReference>
<feature type="compositionally biased region" description="Basic and acidic residues" evidence="8">
    <location>
        <begin position="69"/>
        <end position="86"/>
    </location>
</feature>
<dbReference type="PANTHER" id="PTHR23058:SF5">
    <property type="entry name" value="PEROXISOMAL MEMBRANE PROTEIN PEX14"/>
    <property type="match status" value="1"/>
</dbReference>
<keyword evidence="7" id="KW-0813">Transport</keyword>
<dbReference type="GO" id="GO:0005102">
    <property type="term" value="F:signaling receptor binding"/>
    <property type="evidence" value="ECO:0007669"/>
    <property type="project" value="TreeGrafter"/>
</dbReference>
<comment type="subcellular location">
    <subcellularLocation>
        <location evidence="6 7">Peroxisome membrane</location>
    </subcellularLocation>
</comment>
<accession>A0A6A6R1V3</accession>
<proteinExistence type="inferred from homology"/>
<evidence type="ECO:0000256" key="1">
    <source>
        <dbReference type="ARBA" id="ARBA00005443"/>
    </source>
</evidence>
<keyword evidence="3 7" id="KW-0576">Peroxisome</keyword>
<gene>
    <name evidence="10" type="ORF">BU16DRAFT_525417</name>
</gene>
<dbReference type="PANTHER" id="PTHR23058">
    <property type="entry name" value="PEROXISOMAL MEMBRANE PROTEIN PEX14"/>
    <property type="match status" value="1"/>
</dbReference>
<evidence type="ECO:0000256" key="2">
    <source>
        <dbReference type="ARBA" id="ARBA00023010"/>
    </source>
</evidence>
<feature type="region of interest" description="Disordered" evidence="8">
    <location>
        <begin position="1"/>
        <end position="86"/>
    </location>
</feature>
<organism evidence="10 11">
    <name type="scientific">Lophium mytilinum</name>
    <dbReference type="NCBI Taxonomy" id="390894"/>
    <lineage>
        <taxon>Eukaryota</taxon>
        <taxon>Fungi</taxon>
        <taxon>Dikarya</taxon>
        <taxon>Ascomycota</taxon>
        <taxon>Pezizomycotina</taxon>
        <taxon>Dothideomycetes</taxon>
        <taxon>Pleosporomycetidae</taxon>
        <taxon>Mytilinidiales</taxon>
        <taxon>Mytilinidiaceae</taxon>
        <taxon>Lophium</taxon>
    </lineage>
</organism>